<feature type="domain" description="Aldehyde oxidase/xanthine dehydrogenase a/b hammerhead" evidence="1">
    <location>
        <begin position="20"/>
        <end position="131"/>
    </location>
</feature>
<reference evidence="2 3" key="1">
    <citation type="submission" date="2017-06" db="EMBL/GenBank/DDBJ databases">
        <authorList>
            <person name="Kim H.J."/>
            <person name="Triplett B.A."/>
        </authorList>
    </citation>
    <scope>NUCLEOTIDE SEQUENCE [LARGE SCALE GENOMIC DNA]</scope>
    <source>
        <strain evidence="2 3">DSM 14713</strain>
    </source>
</reference>
<dbReference type="InterPro" id="IPR000674">
    <property type="entry name" value="Ald_Oxase/Xan_DH_a/b"/>
</dbReference>
<evidence type="ECO:0000313" key="2">
    <source>
        <dbReference type="EMBL" id="ATB31271.1"/>
    </source>
</evidence>
<dbReference type="SUPFAM" id="SSF56003">
    <property type="entry name" value="Molybdenum cofactor-binding domain"/>
    <property type="match status" value="1"/>
</dbReference>
<gene>
    <name evidence="2" type="ORF">MEBOL_004733</name>
</gene>
<sequence>MNGKLIGNPVDRVDGRLKVTGQARYAAEHTLPNTAYAVIVQSSVPRGSVLRMQTSEAEQSPGVLAVFTPRNMPKLAGLEKYATIPVLPRVTAMQDSEVLYNGQPIALVVADTLERATYAASLVRTTYVDKPATLDINKARVEPAPGVFGGPPPGHTRGDVAAALKAASVRVEATYTTPTETHNPMEPHATVAVWDDPEHLTIYDANQGVFFMRQFLSVLLGMPQENIRVLSRYIGGGFGCKALPWSHIALSILAAKHVNRPVKLVLTRQQMNTLVGFRPHTVQKVELAASPQGKLTALRHTGLSEVSEQDSFAELFTGVSNMLYACPNVTTSQQVARLSTGTPTFMRGPGEAPGTYALESALDELAHALKMDPLELRRINHADKDPEHGHPWSSKSLLECYRSGAERFGWAKRPLQPRSMKDGDVLIGWGMATATFPAMRSPAAASARVMPDGTALVQCGASDLGTGAYTVLSQVAAEALGLPVQKVRMEMGDSLLPLGPLAGGSSTTASASPAVQTAAAEARKKLIQLAVADKQSPLSGLAEKDVLTEDGRLFSSKDKNKGETYAQLLARQNLPHVEGKGDAAPKPEEKKYSSHSFGAHFIEVRVDEALGTARVSRIVTTMAAGRILNAKTARSQISGGVIFGLGMALTEETLRDPRTGRVMTADLAEYHVPVQADVPAIDVHFVEENDPHVNPLGIKGIGEIATTGVAAAVANAIFHATGKRVRELPITLDKLL</sequence>
<protein>
    <submittedName>
        <fullName evidence="2">Aromatic aldehyde oxidoreductase molybdenum-binding subunit</fullName>
    </submittedName>
</protein>
<dbReference type="OrthoDB" id="9775084at2"/>
<dbReference type="Pfam" id="PF02738">
    <property type="entry name" value="MoCoBD_1"/>
    <property type="match status" value="1"/>
</dbReference>
<dbReference type="Pfam" id="PF01315">
    <property type="entry name" value="Ald_Xan_dh_C"/>
    <property type="match status" value="1"/>
</dbReference>
<proteinExistence type="predicted"/>
<dbReference type="SMART" id="SM01008">
    <property type="entry name" value="Ald_Xan_dh_C"/>
    <property type="match status" value="1"/>
</dbReference>
<dbReference type="PANTHER" id="PTHR11908:SF153">
    <property type="entry name" value="DEHYDROGENASE"/>
    <property type="match status" value="1"/>
</dbReference>
<evidence type="ECO:0000313" key="3">
    <source>
        <dbReference type="Proteomes" id="UP000217289"/>
    </source>
</evidence>
<dbReference type="GO" id="GO:0016491">
    <property type="term" value="F:oxidoreductase activity"/>
    <property type="evidence" value="ECO:0007669"/>
    <property type="project" value="InterPro"/>
</dbReference>
<dbReference type="SUPFAM" id="SSF54665">
    <property type="entry name" value="CO dehydrogenase molybdoprotein N-domain-like"/>
    <property type="match status" value="1"/>
</dbReference>
<dbReference type="PANTHER" id="PTHR11908">
    <property type="entry name" value="XANTHINE DEHYDROGENASE"/>
    <property type="match status" value="1"/>
</dbReference>
<accession>A0A250IJB6</accession>
<name>A0A250IJB6_9BACT</name>
<dbReference type="InterPro" id="IPR046867">
    <property type="entry name" value="AldOxase/xan_DH_MoCoBD2"/>
</dbReference>
<dbReference type="InterPro" id="IPR016208">
    <property type="entry name" value="Ald_Oxase/xanthine_DH-like"/>
</dbReference>
<evidence type="ECO:0000259" key="1">
    <source>
        <dbReference type="SMART" id="SM01008"/>
    </source>
</evidence>
<dbReference type="AlphaFoldDB" id="A0A250IJB6"/>
<dbReference type="GO" id="GO:0005506">
    <property type="term" value="F:iron ion binding"/>
    <property type="evidence" value="ECO:0007669"/>
    <property type="project" value="InterPro"/>
</dbReference>
<dbReference type="RefSeq" id="WP_095979620.1">
    <property type="nucleotide sequence ID" value="NZ_CP022163.1"/>
</dbReference>
<dbReference type="KEGG" id="mbd:MEBOL_004733"/>
<dbReference type="Pfam" id="PF20256">
    <property type="entry name" value="MoCoBD_2"/>
    <property type="match status" value="1"/>
</dbReference>
<dbReference type="Proteomes" id="UP000217289">
    <property type="component" value="Chromosome"/>
</dbReference>
<keyword evidence="3" id="KW-1185">Reference proteome</keyword>
<dbReference type="EMBL" id="CP022163">
    <property type="protein sequence ID" value="ATB31271.1"/>
    <property type="molecule type" value="Genomic_DNA"/>
</dbReference>
<dbReference type="InterPro" id="IPR036856">
    <property type="entry name" value="Ald_Oxase/Xan_DH_a/b_sf"/>
</dbReference>
<dbReference type="Gene3D" id="3.90.1170.50">
    <property type="entry name" value="Aldehyde oxidase/xanthine dehydrogenase, a/b hammerhead"/>
    <property type="match status" value="1"/>
</dbReference>
<organism evidence="2 3">
    <name type="scientific">Melittangium boletus DSM 14713</name>
    <dbReference type="NCBI Taxonomy" id="1294270"/>
    <lineage>
        <taxon>Bacteria</taxon>
        <taxon>Pseudomonadati</taxon>
        <taxon>Myxococcota</taxon>
        <taxon>Myxococcia</taxon>
        <taxon>Myxococcales</taxon>
        <taxon>Cystobacterineae</taxon>
        <taxon>Archangiaceae</taxon>
        <taxon>Melittangium</taxon>
    </lineage>
</organism>
<dbReference type="InterPro" id="IPR008274">
    <property type="entry name" value="AldOxase/xan_DH_MoCoBD1"/>
</dbReference>
<dbReference type="InterPro" id="IPR037165">
    <property type="entry name" value="AldOxase/xan_DH_Mopterin-bd_sf"/>
</dbReference>
<dbReference type="Gene3D" id="3.30.365.10">
    <property type="entry name" value="Aldehyde oxidase/xanthine dehydrogenase, molybdopterin binding domain"/>
    <property type="match status" value="4"/>
</dbReference>